<proteinExistence type="predicted"/>
<accession>A0A3Q2XLW1</accession>
<dbReference type="Proteomes" id="UP000264820">
    <property type="component" value="Unplaced"/>
</dbReference>
<evidence type="ECO:0000313" key="2">
    <source>
        <dbReference type="Proteomes" id="UP000264820"/>
    </source>
</evidence>
<organism evidence="1 2">
    <name type="scientific">Hippocampus comes</name>
    <name type="common">Tiger tail seahorse</name>
    <dbReference type="NCBI Taxonomy" id="109280"/>
    <lineage>
        <taxon>Eukaryota</taxon>
        <taxon>Metazoa</taxon>
        <taxon>Chordata</taxon>
        <taxon>Craniata</taxon>
        <taxon>Vertebrata</taxon>
        <taxon>Euteleostomi</taxon>
        <taxon>Actinopterygii</taxon>
        <taxon>Neopterygii</taxon>
        <taxon>Teleostei</taxon>
        <taxon>Neoteleostei</taxon>
        <taxon>Acanthomorphata</taxon>
        <taxon>Syngnathiaria</taxon>
        <taxon>Syngnathiformes</taxon>
        <taxon>Syngnathoidei</taxon>
        <taxon>Syngnathidae</taxon>
        <taxon>Hippocampus</taxon>
    </lineage>
</organism>
<name>A0A3Q2XLW1_HIPCM</name>
<dbReference type="Ensembl" id="ENSHCOT00000005039.1">
    <property type="protein sequence ID" value="ENSHCOP00000005630.1"/>
    <property type="gene ID" value="ENSHCOG00000007314.1"/>
</dbReference>
<sequence length="96" mass="10785">MYSICKSHYGIISRITPACMLSYDDGSRNSTLQMRGFQHVRWRADNIISDCRTYSIRTVNILPAEPADLSVGEPMKKKGGGNMHPLWIRGQLVSSV</sequence>
<keyword evidence="2" id="KW-1185">Reference proteome</keyword>
<reference evidence="1" key="2">
    <citation type="submission" date="2025-09" db="UniProtKB">
        <authorList>
            <consortium name="Ensembl"/>
        </authorList>
    </citation>
    <scope>IDENTIFICATION</scope>
</reference>
<protein>
    <submittedName>
        <fullName evidence="1">Uncharacterized protein</fullName>
    </submittedName>
</protein>
<dbReference type="AlphaFoldDB" id="A0A3Q2XLW1"/>
<evidence type="ECO:0000313" key="1">
    <source>
        <dbReference type="Ensembl" id="ENSHCOP00000005630.1"/>
    </source>
</evidence>
<reference evidence="1" key="1">
    <citation type="submission" date="2025-08" db="UniProtKB">
        <authorList>
            <consortium name="Ensembl"/>
        </authorList>
    </citation>
    <scope>IDENTIFICATION</scope>
</reference>